<gene>
    <name evidence="1" type="ORF">OMM_04573</name>
</gene>
<accession>A0A1V1P0Y7</accession>
<proteinExistence type="predicted"/>
<comment type="caution">
    <text evidence="1">The sequence shown here is derived from an EMBL/GenBank/DDBJ whole genome shotgun (WGS) entry which is preliminary data.</text>
</comment>
<name>A0A1V1P0Y7_9BACT</name>
<evidence type="ECO:0000313" key="2">
    <source>
        <dbReference type="Proteomes" id="UP000189670"/>
    </source>
</evidence>
<organism evidence="1 2">
    <name type="scientific">Candidatus Magnetoglobus multicellularis str. Araruama</name>
    <dbReference type="NCBI Taxonomy" id="890399"/>
    <lineage>
        <taxon>Bacteria</taxon>
        <taxon>Pseudomonadati</taxon>
        <taxon>Thermodesulfobacteriota</taxon>
        <taxon>Desulfobacteria</taxon>
        <taxon>Desulfobacterales</taxon>
        <taxon>Desulfobacteraceae</taxon>
        <taxon>Candidatus Magnetoglobus</taxon>
    </lineage>
</organism>
<evidence type="ECO:0000313" key="1">
    <source>
        <dbReference type="EMBL" id="ETR68426.1"/>
    </source>
</evidence>
<protein>
    <submittedName>
        <fullName evidence="1">Uncharacterized protein</fullName>
    </submittedName>
</protein>
<dbReference type="Proteomes" id="UP000189670">
    <property type="component" value="Unassembled WGS sequence"/>
</dbReference>
<reference evidence="2" key="1">
    <citation type="submission" date="2012-11" db="EMBL/GenBank/DDBJ databases">
        <authorList>
            <person name="Lucero-Rivera Y.E."/>
            <person name="Tovar-Ramirez D."/>
        </authorList>
    </citation>
    <scope>NUCLEOTIDE SEQUENCE [LARGE SCALE GENOMIC DNA]</scope>
    <source>
        <strain evidence="2">Araruama</strain>
    </source>
</reference>
<dbReference type="EMBL" id="ATBP01000957">
    <property type="protein sequence ID" value="ETR68426.1"/>
    <property type="molecule type" value="Genomic_DNA"/>
</dbReference>
<sequence length="280" mass="32479">MTRYFDPKTTYEFEIHNKKRYLPGLSEDEINVFSGTSHRPLKTNQPLYWHLKYYIVWHQQIEVMIPKAVLEKELLPINEWKCAELLFPEHKKLSIENWVSDNLHRSMENFPDPERLSIVFPPNNTVHSIIIGINRDAIKEPIQGELSLIDTDNLEKSKMIDQASPVFIDTEMTNTSLASMTFGKTKYVIPQKTDGSIKILKYPGVFLKTNKLCIEANDWRTTVENIESHQLQDISLPAKMPVHIIIDKKEVTLKESTIKPMLTESLDDFKNVCLIQSLLL</sequence>
<dbReference type="AlphaFoldDB" id="A0A1V1P0Y7"/>